<dbReference type="RefSeq" id="XP_067068779.1">
    <property type="nucleotide sequence ID" value="XM_067212506.1"/>
</dbReference>
<dbReference type="AlphaFoldDB" id="A0A1J4MVM3"/>
<evidence type="ECO:0000256" key="7">
    <source>
        <dbReference type="ARBA" id="ARBA00026111"/>
    </source>
</evidence>
<dbReference type="SUPFAM" id="SSF55729">
    <property type="entry name" value="Acyl-CoA N-acyltransferases (Nat)"/>
    <property type="match status" value="1"/>
</dbReference>
<name>A0A1J4MVM3_9CRYT</name>
<organism evidence="12 13">
    <name type="scientific">Cryptosporidium andersoni</name>
    <dbReference type="NCBI Taxonomy" id="117008"/>
    <lineage>
        <taxon>Eukaryota</taxon>
        <taxon>Sar</taxon>
        <taxon>Alveolata</taxon>
        <taxon>Apicomplexa</taxon>
        <taxon>Conoidasida</taxon>
        <taxon>Coccidia</taxon>
        <taxon>Eucoccidiorida</taxon>
        <taxon>Eimeriorina</taxon>
        <taxon>Cryptosporidiidae</taxon>
        <taxon>Cryptosporidium</taxon>
    </lineage>
</organism>
<dbReference type="GeneID" id="92366460"/>
<dbReference type="InterPro" id="IPR016181">
    <property type="entry name" value="Acyl_CoA_acyltransferase"/>
</dbReference>
<dbReference type="EC" id="2.3.1.48" evidence="1"/>
<sequence length="302" mass="35563">MNVSSSAFPPNSSGPIYYSRVHKAYLSWTNNRNNTCIVPNLFIRKISKSDIDQLYDLHKEIFPIVYDSQFYDTIISGSTLGWATIWNCDSNDEFQGQYIVGFVTVSQNPQIIMENDYHYVIRNTKYKDILDNNTNDNKHEIQLETRSINNTNSVIDDQVKNIICENLVYILTMGVVQEFRSLGIAKNLIEFTLDYYKIYYPKVEAIYLHVVDYNSKAIKLYRRLGFQELLHWDHFYRIKDQYYGSFLYVYYFNRNLEIQQEIKDSGNSNNSSKFPILNYCSGIISKSSDYLKNFRLGYKLNN</sequence>
<evidence type="ECO:0000256" key="5">
    <source>
        <dbReference type="ARBA" id="ARBA00023315"/>
    </source>
</evidence>
<comment type="catalytic activity">
    <reaction evidence="10">
        <text>N-terminal L-methionyl-[transmembrane protein] + acetyl-CoA = N-terminal N(alpha)-acetyl-L-methionyl-[transmembrane protein] + CoA + H(+)</text>
        <dbReference type="Rhea" id="RHEA:50604"/>
        <dbReference type="Rhea" id="RHEA-COMP:12745"/>
        <dbReference type="Rhea" id="RHEA-COMP:12746"/>
        <dbReference type="ChEBI" id="CHEBI:15378"/>
        <dbReference type="ChEBI" id="CHEBI:57287"/>
        <dbReference type="ChEBI" id="CHEBI:57288"/>
        <dbReference type="ChEBI" id="CHEBI:64731"/>
        <dbReference type="ChEBI" id="CHEBI:133414"/>
        <dbReference type="EC" id="2.3.1.259"/>
    </reaction>
</comment>
<evidence type="ECO:0000256" key="8">
    <source>
        <dbReference type="ARBA" id="ARBA00026144"/>
    </source>
</evidence>
<keyword evidence="4" id="KW-0156">Chromatin regulator</keyword>
<dbReference type="GO" id="GO:0004402">
    <property type="term" value="F:histone acetyltransferase activity"/>
    <property type="evidence" value="ECO:0007669"/>
    <property type="project" value="TreeGrafter"/>
</dbReference>
<dbReference type="PROSITE" id="PS51186">
    <property type="entry name" value="GNAT"/>
    <property type="match status" value="1"/>
</dbReference>
<dbReference type="PANTHER" id="PTHR14744">
    <property type="entry name" value="N-ALPHA-ACETYLTRANSFERASE 60"/>
    <property type="match status" value="1"/>
</dbReference>
<evidence type="ECO:0000256" key="3">
    <source>
        <dbReference type="ARBA" id="ARBA00022829"/>
    </source>
</evidence>
<evidence type="ECO:0000256" key="2">
    <source>
        <dbReference type="ARBA" id="ARBA00022679"/>
    </source>
</evidence>
<dbReference type="OrthoDB" id="47374at2759"/>
<dbReference type="GO" id="GO:0007059">
    <property type="term" value="P:chromosome segregation"/>
    <property type="evidence" value="ECO:0007669"/>
    <property type="project" value="UniProtKB-KW"/>
</dbReference>
<comment type="caution">
    <text evidence="12">The sequence shown here is derived from an EMBL/GenBank/DDBJ whole genome shotgun (WGS) entry which is preliminary data.</text>
</comment>
<keyword evidence="5" id="KW-0012">Acyltransferase</keyword>
<evidence type="ECO:0000256" key="9">
    <source>
        <dbReference type="ARBA" id="ARBA00048017"/>
    </source>
</evidence>
<proteinExistence type="inferred from homology"/>
<dbReference type="PANTHER" id="PTHR14744:SF15">
    <property type="entry name" value="N-ALPHA-ACETYLTRANSFERASE 60"/>
    <property type="match status" value="1"/>
</dbReference>
<dbReference type="EC" id="2.3.1.259" evidence="7"/>
<evidence type="ECO:0000313" key="13">
    <source>
        <dbReference type="Proteomes" id="UP000186804"/>
    </source>
</evidence>
<dbReference type="VEuPathDB" id="CryptoDB:cand_022760"/>
<evidence type="ECO:0000259" key="11">
    <source>
        <dbReference type="PROSITE" id="PS51186"/>
    </source>
</evidence>
<evidence type="ECO:0000256" key="6">
    <source>
        <dbReference type="ARBA" id="ARBA00025774"/>
    </source>
</evidence>
<keyword evidence="2" id="KW-0808">Transferase</keyword>
<reference evidence="12 13" key="1">
    <citation type="submission" date="2016-10" db="EMBL/GenBank/DDBJ databases">
        <title>Reductive evolution of mitochondrial metabolism and differential evolution of invasion-related proteins in Cryptosporidium.</title>
        <authorList>
            <person name="Liu S."/>
            <person name="Roellig D.M."/>
            <person name="Guo Y."/>
            <person name="Li N."/>
            <person name="Frace M.A."/>
            <person name="Tang K."/>
            <person name="Zhang L."/>
            <person name="Feng Y."/>
            <person name="Xiao L."/>
        </authorList>
    </citation>
    <scope>NUCLEOTIDE SEQUENCE [LARGE SCALE GENOMIC DNA]</scope>
    <source>
        <strain evidence="12">30847</strain>
    </source>
</reference>
<dbReference type="Pfam" id="PF00583">
    <property type="entry name" value="Acetyltransf_1"/>
    <property type="match status" value="1"/>
</dbReference>
<accession>A0A1J4MVM3</accession>
<evidence type="ECO:0000313" key="12">
    <source>
        <dbReference type="EMBL" id="OII76933.1"/>
    </source>
</evidence>
<dbReference type="EMBL" id="LRBS01000048">
    <property type="protein sequence ID" value="OII76933.1"/>
    <property type="molecule type" value="Genomic_DNA"/>
</dbReference>
<gene>
    <name evidence="12" type="ORF">cand_022760</name>
</gene>
<dbReference type="GO" id="GO:0120518">
    <property type="term" value="F:protein N-terminal-methionine acetyltransferase activity"/>
    <property type="evidence" value="ECO:0007669"/>
    <property type="project" value="UniProtKB-EC"/>
</dbReference>
<keyword evidence="3" id="KW-0159">Chromosome partition</keyword>
<keyword evidence="13" id="KW-1185">Reference proteome</keyword>
<dbReference type="Proteomes" id="UP000186804">
    <property type="component" value="Unassembled WGS sequence"/>
</dbReference>
<evidence type="ECO:0000256" key="1">
    <source>
        <dbReference type="ARBA" id="ARBA00013184"/>
    </source>
</evidence>
<evidence type="ECO:0000256" key="10">
    <source>
        <dbReference type="ARBA" id="ARBA00048848"/>
    </source>
</evidence>
<dbReference type="Gene3D" id="3.40.630.30">
    <property type="match status" value="1"/>
</dbReference>
<dbReference type="InterPro" id="IPR045141">
    <property type="entry name" value="NAA60-like"/>
</dbReference>
<dbReference type="GO" id="GO:0000139">
    <property type="term" value="C:Golgi membrane"/>
    <property type="evidence" value="ECO:0007669"/>
    <property type="project" value="TreeGrafter"/>
</dbReference>
<dbReference type="InterPro" id="IPR000182">
    <property type="entry name" value="GNAT_dom"/>
</dbReference>
<feature type="domain" description="N-acetyltransferase" evidence="11">
    <location>
        <begin position="41"/>
        <end position="242"/>
    </location>
</feature>
<protein>
    <recommendedName>
        <fullName evidence="8">N-alpha-acetyltransferase 60</fullName>
        <ecNumber evidence="7">2.3.1.259</ecNumber>
        <ecNumber evidence="1">2.3.1.48</ecNumber>
    </recommendedName>
</protein>
<comment type="catalytic activity">
    <reaction evidence="9">
        <text>L-lysyl-[protein] + acetyl-CoA = N(6)-acetyl-L-lysyl-[protein] + CoA + H(+)</text>
        <dbReference type="Rhea" id="RHEA:45948"/>
        <dbReference type="Rhea" id="RHEA-COMP:9752"/>
        <dbReference type="Rhea" id="RHEA-COMP:10731"/>
        <dbReference type="ChEBI" id="CHEBI:15378"/>
        <dbReference type="ChEBI" id="CHEBI:29969"/>
        <dbReference type="ChEBI" id="CHEBI:57287"/>
        <dbReference type="ChEBI" id="CHEBI:57288"/>
        <dbReference type="ChEBI" id="CHEBI:61930"/>
        <dbReference type="EC" id="2.3.1.48"/>
    </reaction>
</comment>
<comment type="similarity">
    <text evidence="6">Belongs to the acetyltransferase family. NAA60 subfamily.</text>
</comment>
<evidence type="ECO:0000256" key="4">
    <source>
        <dbReference type="ARBA" id="ARBA00022853"/>
    </source>
</evidence>